<evidence type="ECO:0000259" key="5">
    <source>
        <dbReference type="PROSITE" id="PS50219"/>
    </source>
</evidence>
<dbReference type="EMBL" id="KN880452">
    <property type="protein sequence ID" value="KIY71657.1"/>
    <property type="molecule type" value="Genomic_DNA"/>
</dbReference>
<keyword evidence="3" id="KW-0963">Cytoplasm</keyword>
<dbReference type="PROSITE" id="PS50219">
    <property type="entry name" value="CNH"/>
    <property type="match status" value="1"/>
</dbReference>
<reference evidence="6 7" key="1">
    <citation type="journal article" date="2015" name="Fungal Genet. Biol.">
        <title>Evolution of novel wood decay mechanisms in Agaricales revealed by the genome sequences of Fistulina hepatica and Cylindrobasidium torrendii.</title>
        <authorList>
            <person name="Floudas D."/>
            <person name="Held B.W."/>
            <person name="Riley R."/>
            <person name="Nagy L.G."/>
            <person name="Koehler G."/>
            <person name="Ransdell A.S."/>
            <person name="Younus H."/>
            <person name="Chow J."/>
            <person name="Chiniquy J."/>
            <person name="Lipzen A."/>
            <person name="Tritt A."/>
            <person name="Sun H."/>
            <person name="Haridas S."/>
            <person name="LaButti K."/>
            <person name="Ohm R.A."/>
            <person name="Kues U."/>
            <person name="Blanchette R.A."/>
            <person name="Grigoriev I.V."/>
            <person name="Minto R.E."/>
            <person name="Hibbett D.S."/>
        </authorList>
    </citation>
    <scope>NUCLEOTIDE SEQUENCE [LARGE SCALE GENOMIC DNA]</scope>
    <source>
        <strain evidence="6 7">FP15055 ss-10</strain>
    </source>
</reference>
<keyword evidence="7" id="KW-1185">Reference proteome</keyword>
<dbReference type="PANTHER" id="PTHR12894">
    <property type="entry name" value="CNH DOMAIN CONTAINING"/>
    <property type="match status" value="1"/>
</dbReference>
<dbReference type="GO" id="GO:0034058">
    <property type="term" value="P:endosomal vesicle fusion"/>
    <property type="evidence" value="ECO:0007669"/>
    <property type="project" value="TreeGrafter"/>
</dbReference>
<dbReference type="Pfam" id="PF00780">
    <property type="entry name" value="CNH"/>
    <property type="match status" value="1"/>
</dbReference>
<dbReference type="STRING" id="1314674.A0A0D7BME9"/>
<keyword evidence="2" id="KW-0813">Transport</keyword>
<dbReference type="InterPro" id="IPR032914">
    <property type="entry name" value="Vam6/VPS39/TRAP1"/>
</dbReference>
<feature type="domain" description="CNH" evidence="5">
    <location>
        <begin position="30"/>
        <end position="314"/>
    </location>
</feature>
<dbReference type="OrthoDB" id="5325112at2759"/>
<dbReference type="PANTHER" id="PTHR12894:SF27">
    <property type="entry name" value="TRANSFORMING GROWTH FACTOR-BETA RECEPTOR-ASSOCIATED PROTEIN 1"/>
    <property type="match status" value="1"/>
</dbReference>
<proteinExistence type="predicted"/>
<dbReference type="Proteomes" id="UP000054007">
    <property type="component" value="Unassembled WGS sequence"/>
</dbReference>
<name>A0A0D7BME9_9AGAR</name>
<comment type="subcellular location">
    <subcellularLocation>
        <location evidence="1">Cytoplasm</location>
    </subcellularLocation>
</comment>
<sequence>MSISAPQRPIDVPPYSVQTILSEANIGISDQSVRVAQAFGNELYVGFSQGELARFALVPESESYTILSRQTLPGGKPVEDIVLVSSLQRALVLCDNQIHILTLPNLDPVNIKPIRHIVCMAVDQLHLLRPAPTQGMPIEPVQFCAIKRGTIALYSLRGDRLLFMKEIPLPDGATLARRSGFTLCIANKVNYQIIDLETASAMDIIPVSQAFDPPPFIVTPSITAIEHGEFLILSFTGVSTLGLFINSNGDPVRGTLEWTQHPLSLNYDYPYITSLLPNDTIEVHSVENQAIQQVVAAPASGNHRKRIIAAVHGYAVPSSDKGSKMKKVSVSLMRGPPVLAT</sequence>
<dbReference type="GO" id="GO:0006914">
    <property type="term" value="P:autophagy"/>
    <property type="evidence" value="ECO:0007669"/>
    <property type="project" value="TreeGrafter"/>
</dbReference>
<protein>
    <recommendedName>
        <fullName evidence="5">CNH domain-containing protein</fullName>
    </recommendedName>
</protein>
<dbReference type="InterPro" id="IPR001180">
    <property type="entry name" value="CNH_dom"/>
</dbReference>
<accession>A0A0D7BME9</accession>
<gene>
    <name evidence="6" type="ORF">CYLTODRAFT_408022</name>
</gene>
<evidence type="ECO:0000256" key="3">
    <source>
        <dbReference type="ARBA" id="ARBA00022490"/>
    </source>
</evidence>
<dbReference type="AlphaFoldDB" id="A0A0D7BME9"/>
<keyword evidence="4" id="KW-0653">Protein transport</keyword>
<dbReference type="GO" id="GO:0005737">
    <property type="term" value="C:cytoplasm"/>
    <property type="evidence" value="ECO:0007669"/>
    <property type="project" value="UniProtKB-SubCell"/>
</dbReference>
<evidence type="ECO:0000256" key="4">
    <source>
        <dbReference type="ARBA" id="ARBA00022927"/>
    </source>
</evidence>
<evidence type="ECO:0000256" key="2">
    <source>
        <dbReference type="ARBA" id="ARBA00022448"/>
    </source>
</evidence>
<dbReference type="GO" id="GO:0016020">
    <property type="term" value="C:membrane"/>
    <property type="evidence" value="ECO:0007669"/>
    <property type="project" value="TreeGrafter"/>
</dbReference>
<evidence type="ECO:0000313" key="6">
    <source>
        <dbReference type="EMBL" id="KIY71657.1"/>
    </source>
</evidence>
<dbReference type="GO" id="GO:0015031">
    <property type="term" value="P:protein transport"/>
    <property type="evidence" value="ECO:0007669"/>
    <property type="project" value="UniProtKB-KW"/>
</dbReference>
<organism evidence="6 7">
    <name type="scientific">Cylindrobasidium torrendii FP15055 ss-10</name>
    <dbReference type="NCBI Taxonomy" id="1314674"/>
    <lineage>
        <taxon>Eukaryota</taxon>
        <taxon>Fungi</taxon>
        <taxon>Dikarya</taxon>
        <taxon>Basidiomycota</taxon>
        <taxon>Agaricomycotina</taxon>
        <taxon>Agaricomycetes</taxon>
        <taxon>Agaricomycetidae</taxon>
        <taxon>Agaricales</taxon>
        <taxon>Marasmiineae</taxon>
        <taxon>Physalacriaceae</taxon>
        <taxon>Cylindrobasidium</taxon>
    </lineage>
</organism>
<evidence type="ECO:0000256" key="1">
    <source>
        <dbReference type="ARBA" id="ARBA00004496"/>
    </source>
</evidence>
<evidence type="ECO:0000313" key="7">
    <source>
        <dbReference type="Proteomes" id="UP000054007"/>
    </source>
</evidence>